<name>A0A9J2Q7S7_ASCLU</name>
<evidence type="ECO:0000256" key="3">
    <source>
        <dbReference type="SAM" id="Coils"/>
    </source>
</evidence>
<evidence type="ECO:0000256" key="2">
    <source>
        <dbReference type="ARBA" id="ARBA00023054"/>
    </source>
</evidence>
<evidence type="ECO:0000256" key="4">
    <source>
        <dbReference type="SAM" id="MobiDB-lite"/>
    </source>
</evidence>
<dbReference type="InterPro" id="IPR018477">
    <property type="entry name" value="BICD"/>
</dbReference>
<dbReference type="GO" id="GO:0072393">
    <property type="term" value="P:microtubule anchoring at microtubule organizing center"/>
    <property type="evidence" value="ECO:0007669"/>
    <property type="project" value="TreeGrafter"/>
</dbReference>
<proteinExistence type="inferred from homology"/>
<sequence>MGDIIDRSMKSTETLFLLNIGNVVGTMHKSHLDQIATLRTVLKSNKLTAESALASLKDKYESEKAITHELLERDQIATLRTVLKSNKLTAESALASLKDKYESEKAITHELLERLRRELKAFKEDAATFASHRAMFTARCEELQAQVDEMAANQRAAEDEKRTLNSLLRMAIQQKLSLTQRLEDLEVDRERQTFKRGNKASGRPGSGSDGSGQLHRVRYPGQNTQQQQRNLKRDY</sequence>
<dbReference type="Proteomes" id="UP000036681">
    <property type="component" value="Unplaced"/>
</dbReference>
<feature type="region of interest" description="Disordered" evidence="4">
    <location>
        <begin position="189"/>
        <end position="235"/>
    </location>
</feature>
<dbReference type="GO" id="GO:0008093">
    <property type="term" value="F:cytoskeletal anchor activity"/>
    <property type="evidence" value="ECO:0007669"/>
    <property type="project" value="InterPro"/>
</dbReference>
<dbReference type="GO" id="GO:0070840">
    <property type="term" value="F:dynein complex binding"/>
    <property type="evidence" value="ECO:0007669"/>
    <property type="project" value="InterPro"/>
</dbReference>
<dbReference type="GO" id="GO:0005794">
    <property type="term" value="C:Golgi apparatus"/>
    <property type="evidence" value="ECO:0007669"/>
    <property type="project" value="TreeGrafter"/>
</dbReference>
<protein>
    <submittedName>
        <fullName evidence="6">Cortactin-binding protein-2 N-terminal domain-containing protein</fullName>
    </submittedName>
</protein>
<dbReference type="GO" id="GO:0034452">
    <property type="term" value="F:dynactin binding"/>
    <property type="evidence" value="ECO:0007669"/>
    <property type="project" value="TreeGrafter"/>
</dbReference>
<dbReference type="PANTHER" id="PTHR31233:SF6">
    <property type="entry name" value="PROTEIN BICAUDAL D"/>
    <property type="match status" value="1"/>
</dbReference>
<comment type="similarity">
    <text evidence="1">Belongs to the BicD family.</text>
</comment>
<accession>A0A9J2Q7S7</accession>
<evidence type="ECO:0000256" key="1">
    <source>
        <dbReference type="ARBA" id="ARBA00010061"/>
    </source>
</evidence>
<feature type="coiled-coil region" evidence="3">
    <location>
        <begin position="98"/>
        <end position="188"/>
    </location>
</feature>
<dbReference type="Pfam" id="PF09730">
    <property type="entry name" value="BicD"/>
    <property type="match status" value="2"/>
</dbReference>
<reference evidence="6" key="1">
    <citation type="submission" date="2023-03" db="UniProtKB">
        <authorList>
            <consortium name="WormBaseParasite"/>
        </authorList>
    </citation>
    <scope>IDENTIFICATION</scope>
</reference>
<organism evidence="5 6">
    <name type="scientific">Ascaris lumbricoides</name>
    <name type="common">Giant roundworm</name>
    <dbReference type="NCBI Taxonomy" id="6252"/>
    <lineage>
        <taxon>Eukaryota</taxon>
        <taxon>Metazoa</taxon>
        <taxon>Ecdysozoa</taxon>
        <taxon>Nematoda</taxon>
        <taxon>Chromadorea</taxon>
        <taxon>Rhabditida</taxon>
        <taxon>Spirurina</taxon>
        <taxon>Ascaridomorpha</taxon>
        <taxon>Ascaridoidea</taxon>
        <taxon>Ascarididae</taxon>
        <taxon>Ascaris</taxon>
    </lineage>
</organism>
<dbReference type="Gene3D" id="6.10.250.2470">
    <property type="match status" value="1"/>
</dbReference>
<dbReference type="AlphaFoldDB" id="A0A9J2Q7S7"/>
<keyword evidence="5" id="KW-1185">Reference proteome</keyword>
<dbReference type="WBParaSite" id="ALUE_0001829801-mRNA-1">
    <property type="protein sequence ID" value="ALUE_0001829801-mRNA-1"/>
    <property type="gene ID" value="ALUE_0001829801"/>
</dbReference>
<evidence type="ECO:0000313" key="5">
    <source>
        <dbReference type="Proteomes" id="UP000036681"/>
    </source>
</evidence>
<keyword evidence="2 3" id="KW-0175">Coiled coil</keyword>
<dbReference type="PANTHER" id="PTHR31233">
    <property type="entry name" value="BICAUDAL D FAMILY MEMBER"/>
    <property type="match status" value="1"/>
</dbReference>
<dbReference type="GO" id="GO:0070507">
    <property type="term" value="P:regulation of microtubule cytoskeleton organization"/>
    <property type="evidence" value="ECO:0007669"/>
    <property type="project" value="TreeGrafter"/>
</dbReference>
<dbReference type="GO" id="GO:0005829">
    <property type="term" value="C:cytosol"/>
    <property type="evidence" value="ECO:0007669"/>
    <property type="project" value="TreeGrafter"/>
</dbReference>
<evidence type="ECO:0000313" key="6">
    <source>
        <dbReference type="WBParaSite" id="ALUE_0001829801-mRNA-1"/>
    </source>
</evidence>